<dbReference type="Pfam" id="PF19827">
    <property type="entry name" value="DUF6308"/>
    <property type="match status" value="1"/>
</dbReference>
<evidence type="ECO:0000313" key="2">
    <source>
        <dbReference type="Proteomes" id="UP000470875"/>
    </source>
</evidence>
<accession>A0A6N7W9Q6</accession>
<dbReference type="RefSeq" id="WP_154546195.1">
    <property type="nucleotide sequence ID" value="NZ_VULO01000013.1"/>
</dbReference>
<organism evidence="1 2">
    <name type="scientific">Scrofimicrobium canadense</name>
    <dbReference type="NCBI Taxonomy" id="2652290"/>
    <lineage>
        <taxon>Bacteria</taxon>
        <taxon>Bacillati</taxon>
        <taxon>Actinomycetota</taxon>
        <taxon>Actinomycetes</taxon>
        <taxon>Actinomycetales</taxon>
        <taxon>Actinomycetaceae</taxon>
        <taxon>Scrofimicrobium</taxon>
    </lineage>
</organism>
<protein>
    <submittedName>
        <fullName evidence="1">Uncharacterized protein</fullName>
    </submittedName>
</protein>
<evidence type="ECO:0000313" key="1">
    <source>
        <dbReference type="EMBL" id="MSS85172.1"/>
    </source>
</evidence>
<dbReference type="InterPro" id="IPR046275">
    <property type="entry name" value="DUF6308"/>
</dbReference>
<sequence>MTEIKVPDILLDLSEESFAAKLLKDYFFTTKKTGNTPLFSGACFESLGSDHNARHAFEITAEDIVAVQCLGVGFTGDQCIALIEEKKTDIAKILNDPNMKPDAKLWADDQVKIEEAGSPGNRLWELLKTPDNNGIGSTKASKLMARKRPSLFPVYDKWVAKALGRKNANHYWTVYRDLVLTELNGTPLHEHFSNLKIKLNLPDQVTPLRVCDVILWYSNNPRLADRRELLRMKN</sequence>
<proteinExistence type="predicted"/>
<dbReference type="Proteomes" id="UP000470875">
    <property type="component" value="Unassembled WGS sequence"/>
</dbReference>
<reference evidence="1 2" key="1">
    <citation type="submission" date="2019-08" db="EMBL/GenBank/DDBJ databases">
        <title>In-depth cultivation of the pig gut microbiome towards novel bacterial diversity and tailored functional studies.</title>
        <authorList>
            <person name="Wylensek D."/>
            <person name="Hitch T.C.A."/>
            <person name="Clavel T."/>
        </authorList>
    </citation>
    <scope>NUCLEOTIDE SEQUENCE [LARGE SCALE GENOMIC DNA]</scope>
    <source>
        <strain evidence="1 2">WB03_NA08</strain>
    </source>
</reference>
<comment type="caution">
    <text evidence="1">The sequence shown here is derived from an EMBL/GenBank/DDBJ whole genome shotgun (WGS) entry which is preliminary data.</text>
</comment>
<dbReference type="EMBL" id="VULO01000013">
    <property type="protein sequence ID" value="MSS85172.1"/>
    <property type="molecule type" value="Genomic_DNA"/>
</dbReference>
<name>A0A6N7W9Q6_9ACTO</name>
<gene>
    <name evidence="1" type="ORF">FYJ24_10465</name>
</gene>
<keyword evidence="2" id="KW-1185">Reference proteome</keyword>
<dbReference type="AlphaFoldDB" id="A0A6N7W9Q6"/>